<dbReference type="Pfam" id="PF11951">
    <property type="entry name" value="Fungal_trans_2"/>
    <property type="match status" value="1"/>
</dbReference>
<dbReference type="InterPro" id="IPR021858">
    <property type="entry name" value="Fun_TF"/>
</dbReference>
<dbReference type="AlphaFoldDB" id="A0A395GXP9"/>
<evidence type="ECO:0000313" key="3">
    <source>
        <dbReference type="Proteomes" id="UP000249402"/>
    </source>
</evidence>
<dbReference type="GeneID" id="37220719"/>
<sequence>MSRGPGSDPGITEYQFVFGKDQPGTRSHAMRQFWRRRHQALQSSVRISRPQLRTLLPKECGSESGESQADVAQGKSPDSLDDGWKIVSGHVTPQRPGSNGAQAPNISIFPAPPTKFPIDLSPKDQTIFYSWLELHTSLTPDGFLNTRFDPIRDVWLPMDLSNSASFCALMAHAAAHVAHRHGQTKSLESEKFRTLAVGIIAKWLADERRSTQDETLAAIARLLMFEKYWALDDQWRAHRNGLLSVFRARGGLKAFKSNWRLHMVLFLAFSMSEPSRLSPSAHAWEISEYFVPSAVHPAIQLRFTHNKPKSFQGLHMYPTLHDTILFLGNDSSIPPPQGDSSGAQDHRLICLLILVVILQETFYSLVPVLRHAFIDKLPALDEILRLHRASWEGSPQRLHDFLMGDHLKSLINPPTRAFITKLSENLVYLNDEACGPIGKCLLNALLWQRPHERTDAISVYQSLKVDLS</sequence>
<proteinExistence type="predicted"/>
<dbReference type="STRING" id="1448316.A0A395GXP9"/>
<gene>
    <name evidence="2" type="ORF">BO80DRAFT_357737</name>
</gene>
<organism evidence="2 3">
    <name type="scientific">Aspergillus ibericus CBS 121593</name>
    <dbReference type="NCBI Taxonomy" id="1448316"/>
    <lineage>
        <taxon>Eukaryota</taxon>
        <taxon>Fungi</taxon>
        <taxon>Dikarya</taxon>
        <taxon>Ascomycota</taxon>
        <taxon>Pezizomycotina</taxon>
        <taxon>Eurotiomycetes</taxon>
        <taxon>Eurotiomycetidae</taxon>
        <taxon>Eurotiales</taxon>
        <taxon>Aspergillaceae</taxon>
        <taxon>Aspergillus</taxon>
        <taxon>Aspergillus subgen. Circumdati</taxon>
    </lineage>
</organism>
<dbReference type="PANTHER" id="PTHR37540">
    <property type="entry name" value="TRANSCRIPTION FACTOR (ACR-2), PUTATIVE-RELATED-RELATED"/>
    <property type="match status" value="1"/>
</dbReference>
<reference evidence="2 3" key="1">
    <citation type="submission" date="2018-02" db="EMBL/GenBank/DDBJ databases">
        <title>The genomes of Aspergillus section Nigri reveals drivers in fungal speciation.</title>
        <authorList>
            <consortium name="DOE Joint Genome Institute"/>
            <person name="Vesth T.C."/>
            <person name="Nybo J."/>
            <person name="Theobald S."/>
            <person name="Brandl J."/>
            <person name="Frisvad J.C."/>
            <person name="Nielsen K.F."/>
            <person name="Lyhne E.K."/>
            <person name="Kogle M.E."/>
            <person name="Kuo A."/>
            <person name="Riley R."/>
            <person name="Clum A."/>
            <person name="Nolan M."/>
            <person name="Lipzen A."/>
            <person name="Salamov A."/>
            <person name="Henrissat B."/>
            <person name="Wiebenga A."/>
            <person name="De vries R.P."/>
            <person name="Grigoriev I.V."/>
            <person name="Mortensen U.H."/>
            <person name="Andersen M.R."/>
            <person name="Baker S.E."/>
        </authorList>
    </citation>
    <scope>NUCLEOTIDE SEQUENCE [LARGE SCALE GENOMIC DNA]</scope>
    <source>
        <strain evidence="2 3">CBS 121593</strain>
    </source>
</reference>
<evidence type="ECO:0000256" key="1">
    <source>
        <dbReference type="SAM" id="MobiDB-lite"/>
    </source>
</evidence>
<dbReference type="VEuPathDB" id="FungiDB:BO80DRAFT_357737"/>
<dbReference type="OrthoDB" id="4159781at2759"/>
<evidence type="ECO:0000313" key="2">
    <source>
        <dbReference type="EMBL" id="RAL00123.1"/>
    </source>
</evidence>
<protein>
    <submittedName>
        <fullName evidence="2">Uncharacterized protein</fullName>
    </submittedName>
</protein>
<keyword evidence="3" id="KW-1185">Reference proteome</keyword>
<dbReference type="PANTHER" id="PTHR37540:SF10">
    <property type="entry name" value="SIGMA-70 REGION 2 FAMILY PROTEIN"/>
    <property type="match status" value="1"/>
</dbReference>
<dbReference type="Proteomes" id="UP000249402">
    <property type="component" value="Unassembled WGS sequence"/>
</dbReference>
<dbReference type="RefSeq" id="XP_025574450.1">
    <property type="nucleotide sequence ID" value="XM_025715854.1"/>
</dbReference>
<feature type="region of interest" description="Disordered" evidence="1">
    <location>
        <begin position="59"/>
        <end position="79"/>
    </location>
</feature>
<dbReference type="EMBL" id="KZ824442">
    <property type="protein sequence ID" value="RAL00123.1"/>
    <property type="molecule type" value="Genomic_DNA"/>
</dbReference>
<name>A0A395GXP9_9EURO</name>
<accession>A0A395GXP9</accession>